<gene>
    <name evidence="2" type="ORF">CK203_108917</name>
</gene>
<comment type="caution">
    <text evidence="2">The sequence shown here is derived from an EMBL/GenBank/DDBJ whole genome shotgun (WGS) entry which is preliminary data.</text>
</comment>
<name>A0A438DGY7_VITVI</name>
<sequence length="83" mass="9325">MCGGDDHLAWKRPVFSEACKGLRTTGGSMDTVDLGSASWISVRGRLIKVSDQVRLRLPHRRHGVVSTSKDAHAHMDRLEQRMR</sequence>
<protein>
    <submittedName>
        <fullName evidence="2">Uncharacterized protein</fullName>
    </submittedName>
</protein>
<organism evidence="2 3">
    <name type="scientific">Vitis vinifera</name>
    <name type="common">Grape</name>
    <dbReference type="NCBI Taxonomy" id="29760"/>
    <lineage>
        <taxon>Eukaryota</taxon>
        <taxon>Viridiplantae</taxon>
        <taxon>Streptophyta</taxon>
        <taxon>Embryophyta</taxon>
        <taxon>Tracheophyta</taxon>
        <taxon>Spermatophyta</taxon>
        <taxon>Magnoliopsida</taxon>
        <taxon>eudicotyledons</taxon>
        <taxon>Gunneridae</taxon>
        <taxon>Pentapetalae</taxon>
        <taxon>rosids</taxon>
        <taxon>Vitales</taxon>
        <taxon>Vitaceae</taxon>
        <taxon>Viteae</taxon>
        <taxon>Vitis</taxon>
    </lineage>
</organism>
<proteinExistence type="predicted"/>
<evidence type="ECO:0000256" key="1">
    <source>
        <dbReference type="SAM" id="MobiDB-lite"/>
    </source>
</evidence>
<feature type="compositionally biased region" description="Basic and acidic residues" evidence="1">
    <location>
        <begin position="69"/>
        <end position="83"/>
    </location>
</feature>
<accession>A0A438DGY7</accession>
<dbReference type="EMBL" id="QGNW01001630">
    <property type="protein sequence ID" value="RVW34689.1"/>
    <property type="molecule type" value="Genomic_DNA"/>
</dbReference>
<feature type="region of interest" description="Disordered" evidence="1">
    <location>
        <begin position="61"/>
        <end position="83"/>
    </location>
</feature>
<evidence type="ECO:0000313" key="3">
    <source>
        <dbReference type="Proteomes" id="UP000288805"/>
    </source>
</evidence>
<dbReference type="Proteomes" id="UP000288805">
    <property type="component" value="Unassembled WGS sequence"/>
</dbReference>
<reference evidence="2 3" key="1">
    <citation type="journal article" date="2018" name="PLoS Genet.">
        <title>Population sequencing reveals clonal diversity and ancestral inbreeding in the grapevine cultivar Chardonnay.</title>
        <authorList>
            <person name="Roach M.J."/>
            <person name="Johnson D.L."/>
            <person name="Bohlmann J."/>
            <person name="van Vuuren H.J."/>
            <person name="Jones S.J."/>
            <person name="Pretorius I.S."/>
            <person name="Schmidt S.A."/>
            <person name="Borneman A.R."/>
        </authorList>
    </citation>
    <scope>NUCLEOTIDE SEQUENCE [LARGE SCALE GENOMIC DNA]</scope>
    <source>
        <strain evidence="3">cv. Chardonnay</strain>
        <tissue evidence="2">Leaf</tissue>
    </source>
</reference>
<evidence type="ECO:0000313" key="2">
    <source>
        <dbReference type="EMBL" id="RVW34689.1"/>
    </source>
</evidence>
<dbReference type="AlphaFoldDB" id="A0A438DGY7"/>